<name>A0A1I0FX88_9BACT</name>
<dbReference type="EMBL" id="FOIJ01000003">
    <property type="protein sequence ID" value="SET62300.1"/>
    <property type="molecule type" value="Genomic_DNA"/>
</dbReference>
<evidence type="ECO:0000256" key="1">
    <source>
        <dbReference type="SAM" id="MobiDB-lite"/>
    </source>
</evidence>
<feature type="compositionally biased region" description="Polar residues" evidence="1">
    <location>
        <begin position="294"/>
        <end position="304"/>
    </location>
</feature>
<dbReference type="AlphaFoldDB" id="A0A1I0FX88"/>
<accession>A0A1I0FX88</accession>
<evidence type="ECO:0000313" key="3">
    <source>
        <dbReference type="EMBL" id="SET62300.1"/>
    </source>
</evidence>
<keyword evidence="4" id="KW-1185">Reference proteome</keyword>
<feature type="region of interest" description="Disordered" evidence="1">
    <location>
        <begin position="281"/>
        <end position="304"/>
    </location>
</feature>
<organism evidence="3 4">
    <name type="scientific">Stigmatella erecta</name>
    <dbReference type="NCBI Taxonomy" id="83460"/>
    <lineage>
        <taxon>Bacteria</taxon>
        <taxon>Pseudomonadati</taxon>
        <taxon>Myxococcota</taxon>
        <taxon>Myxococcia</taxon>
        <taxon>Myxococcales</taxon>
        <taxon>Cystobacterineae</taxon>
        <taxon>Archangiaceae</taxon>
        <taxon>Stigmatella</taxon>
    </lineage>
</organism>
<evidence type="ECO:0000313" key="4">
    <source>
        <dbReference type="Proteomes" id="UP000199181"/>
    </source>
</evidence>
<protein>
    <recommendedName>
        <fullName evidence="2">ADYC domain-containing protein</fullName>
    </recommendedName>
</protein>
<sequence>MTWPNGSQLWGTTKLTASKEMSSVLTSVALDGVRLGGAPLQGIRLEKGFLAAPDLAPDKLTGAIFQGTASDGGPVEVAVCGAEPSAQDSSLLSYRIEIWNQSKEAWENPCIATQQVPNPKALAVQSLWDERGANRDEPGKFTFACETGAIAKCIHWGYKPWATKDGQPLKDLHQACTRMVRADYCGDGRSHTRQDHVIDMYDTMGIQARTTVASANWVPSKASFEAAWTPEGASCLARTRDGQPAQSVLKQCPKRFELGERDLGEGDHCAAHLKSPRTGTAVLRNHSYGPQRPGTVTANLRRTP</sequence>
<dbReference type="Pfam" id="PF20032">
    <property type="entry name" value="ADYC"/>
    <property type="match status" value="1"/>
</dbReference>
<evidence type="ECO:0000259" key="2">
    <source>
        <dbReference type="Pfam" id="PF20032"/>
    </source>
</evidence>
<proteinExistence type="predicted"/>
<feature type="domain" description="ADYC" evidence="2">
    <location>
        <begin position="58"/>
        <end position="241"/>
    </location>
</feature>
<dbReference type="Proteomes" id="UP000199181">
    <property type="component" value="Unassembled WGS sequence"/>
</dbReference>
<reference evidence="4" key="1">
    <citation type="submission" date="2016-10" db="EMBL/GenBank/DDBJ databases">
        <authorList>
            <person name="Varghese N."/>
            <person name="Submissions S."/>
        </authorList>
    </citation>
    <scope>NUCLEOTIDE SEQUENCE [LARGE SCALE GENOMIC DNA]</scope>
    <source>
        <strain evidence="4">DSM 16858</strain>
    </source>
</reference>
<gene>
    <name evidence="3" type="ORF">SAMN05443639_103580</name>
</gene>
<dbReference type="InterPro" id="IPR045426">
    <property type="entry name" value="ADYC"/>
</dbReference>